<proteinExistence type="predicted"/>
<name>A0ABY0U2L7_PSECE</name>
<keyword evidence="6" id="KW-1185">Reference proteome</keyword>
<dbReference type="Proteomes" id="UP000199576">
    <property type="component" value="Chromosome I"/>
</dbReference>
<dbReference type="CDD" id="cd06529">
    <property type="entry name" value="S24_LexA-like"/>
    <property type="match status" value="1"/>
</dbReference>
<accession>A0ABY0U2L7</accession>
<dbReference type="InterPro" id="IPR010982">
    <property type="entry name" value="Lambda_DNA-bd_dom_sf"/>
</dbReference>
<keyword evidence="2" id="KW-0238">DNA-binding</keyword>
<feature type="domain" description="HTH cro/C1-type" evidence="4">
    <location>
        <begin position="52"/>
        <end position="107"/>
    </location>
</feature>
<dbReference type="Pfam" id="PF00717">
    <property type="entry name" value="Peptidase_S24"/>
    <property type="match status" value="1"/>
</dbReference>
<dbReference type="InterPro" id="IPR036286">
    <property type="entry name" value="LexA/Signal_pep-like_sf"/>
</dbReference>
<sequence>MTGICVDIYAQQCTPEHKWAYQMHKYANQHLPTRKSPVTIHIMQKRNVSIVLRELLDRDRISPTELHRRTGVPQSTLSRILSGKIVDPSDKHISRIAEYFRVSTDQLRGRVVVGALRDDGRDPMHSELKDISLWDDDTPVNDDEVSIPFLREVELAAGSGRFVIEESEKASLRFGKRSLRHNGVQFDQAKCVTVRGNSMLPVLRDGATVGVNAGKSAIGDIVDGDLYAINHNGQLRVKQLYRLPSGIRLRSFNREEHPDEDYSFQDIQDEQISILGHVFWWGMYAR</sequence>
<dbReference type="SUPFAM" id="SSF47413">
    <property type="entry name" value="lambda repressor-like DNA-binding domains"/>
    <property type="match status" value="1"/>
</dbReference>
<dbReference type="InterPro" id="IPR015927">
    <property type="entry name" value="Peptidase_S24_S26A/B/C"/>
</dbReference>
<evidence type="ECO:0000313" key="5">
    <source>
        <dbReference type="EMBL" id="SDR95786.1"/>
    </source>
</evidence>
<dbReference type="Gene3D" id="1.10.260.40">
    <property type="entry name" value="lambda repressor-like DNA-binding domains"/>
    <property type="match status" value="1"/>
</dbReference>
<evidence type="ECO:0000313" key="6">
    <source>
        <dbReference type="Proteomes" id="UP000199576"/>
    </source>
</evidence>
<gene>
    <name evidence="5" type="ORF">SAMN04490182_0396</name>
</gene>
<evidence type="ECO:0000256" key="1">
    <source>
        <dbReference type="ARBA" id="ARBA00023015"/>
    </source>
</evidence>
<dbReference type="EMBL" id="LT629753">
    <property type="protein sequence ID" value="SDR95786.1"/>
    <property type="molecule type" value="Genomic_DNA"/>
</dbReference>
<keyword evidence="3" id="KW-0804">Transcription</keyword>
<dbReference type="InterPro" id="IPR001387">
    <property type="entry name" value="Cro/C1-type_HTH"/>
</dbReference>
<protein>
    <submittedName>
        <fullName evidence="5">Peptidase S24-like</fullName>
    </submittedName>
</protein>
<dbReference type="PANTHER" id="PTHR40661:SF2">
    <property type="entry name" value="HTH-TYPE TRANSCRIPTIONAL REGULATOR PRTR"/>
    <property type="match status" value="1"/>
</dbReference>
<evidence type="ECO:0000256" key="2">
    <source>
        <dbReference type="ARBA" id="ARBA00023125"/>
    </source>
</evidence>
<organism evidence="5 6">
    <name type="scientific">Pseudomonas cedrina</name>
    <dbReference type="NCBI Taxonomy" id="651740"/>
    <lineage>
        <taxon>Bacteria</taxon>
        <taxon>Pseudomonadati</taxon>
        <taxon>Pseudomonadota</taxon>
        <taxon>Gammaproteobacteria</taxon>
        <taxon>Pseudomonadales</taxon>
        <taxon>Pseudomonadaceae</taxon>
        <taxon>Pseudomonas</taxon>
    </lineage>
</organism>
<dbReference type="PANTHER" id="PTHR40661">
    <property type="match status" value="1"/>
</dbReference>
<dbReference type="Gene3D" id="2.10.109.10">
    <property type="entry name" value="Umud Fragment, subunit A"/>
    <property type="match status" value="1"/>
</dbReference>
<evidence type="ECO:0000256" key="3">
    <source>
        <dbReference type="ARBA" id="ARBA00023163"/>
    </source>
</evidence>
<keyword evidence="1" id="KW-0805">Transcription regulation</keyword>
<dbReference type="Pfam" id="PF13443">
    <property type="entry name" value="HTH_26"/>
    <property type="match status" value="1"/>
</dbReference>
<evidence type="ECO:0000259" key="4">
    <source>
        <dbReference type="PROSITE" id="PS50943"/>
    </source>
</evidence>
<dbReference type="SUPFAM" id="SSF51306">
    <property type="entry name" value="LexA/Signal peptidase"/>
    <property type="match status" value="1"/>
</dbReference>
<dbReference type="PROSITE" id="PS50943">
    <property type="entry name" value="HTH_CROC1"/>
    <property type="match status" value="1"/>
</dbReference>
<dbReference type="CDD" id="cd00093">
    <property type="entry name" value="HTH_XRE"/>
    <property type="match status" value="1"/>
</dbReference>
<reference evidence="5 6" key="1">
    <citation type="submission" date="2016-10" db="EMBL/GenBank/DDBJ databases">
        <authorList>
            <person name="Varghese N."/>
            <person name="Submissions S."/>
        </authorList>
    </citation>
    <scope>NUCLEOTIDE SEQUENCE [LARGE SCALE GENOMIC DNA]</scope>
    <source>
        <strain evidence="5 6">BS2981</strain>
    </source>
</reference>
<dbReference type="InterPro" id="IPR039418">
    <property type="entry name" value="LexA-like"/>
</dbReference>
<dbReference type="SMART" id="SM00530">
    <property type="entry name" value="HTH_XRE"/>
    <property type="match status" value="1"/>
</dbReference>